<name>A0ABN1E9J4_9GAMM</name>
<dbReference type="RefSeq" id="WP_134058087.1">
    <property type="nucleotide sequence ID" value="NZ_BAAAEO010000005.1"/>
</dbReference>
<feature type="transmembrane region" description="Helical" evidence="1">
    <location>
        <begin position="97"/>
        <end position="117"/>
    </location>
</feature>
<evidence type="ECO:0000313" key="2">
    <source>
        <dbReference type="EMBL" id="GAA0561858.1"/>
    </source>
</evidence>
<gene>
    <name evidence="2" type="ORF">GCM10009098_32490</name>
</gene>
<feature type="transmembrane region" description="Helical" evidence="1">
    <location>
        <begin position="69"/>
        <end position="91"/>
    </location>
</feature>
<keyword evidence="3" id="KW-1185">Reference proteome</keyword>
<dbReference type="EMBL" id="BAAAEO010000005">
    <property type="protein sequence ID" value="GAA0561858.1"/>
    <property type="molecule type" value="Genomic_DNA"/>
</dbReference>
<evidence type="ECO:0000313" key="3">
    <source>
        <dbReference type="Proteomes" id="UP001501169"/>
    </source>
</evidence>
<comment type="caution">
    <text evidence="2">The sequence shown here is derived from an EMBL/GenBank/DDBJ whole genome shotgun (WGS) entry which is preliminary data.</text>
</comment>
<keyword evidence="1" id="KW-0472">Membrane</keyword>
<organism evidence="2 3">
    <name type="scientific">Rheinheimera aquimaris</name>
    <dbReference type="NCBI Taxonomy" id="412437"/>
    <lineage>
        <taxon>Bacteria</taxon>
        <taxon>Pseudomonadati</taxon>
        <taxon>Pseudomonadota</taxon>
        <taxon>Gammaproteobacteria</taxon>
        <taxon>Chromatiales</taxon>
        <taxon>Chromatiaceae</taxon>
        <taxon>Rheinheimera</taxon>
    </lineage>
</organism>
<dbReference type="Proteomes" id="UP001501169">
    <property type="component" value="Unassembled WGS sequence"/>
</dbReference>
<protein>
    <submittedName>
        <fullName evidence="2">Uncharacterized protein</fullName>
    </submittedName>
</protein>
<feature type="transmembrane region" description="Helical" evidence="1">
    <location>
        <begin position="26"/>
        <end position="46"/>
    </location>
</feature>
<accession>A0ABN1E9J4</accession>
<keyword evidence="1" id="KW-0812">Transmembrane</keyword>
<proteinExistence type="predicted"/>
<reference evidence="2 3" key="1">
    <citation type="journal article" date="2019" name="Int. J. Syst. Evol. Microbiol.">
        <title>The Global Catalogue of Microorganisms (GCM) 10K type strain sequencing project: providing services to taxonomists for standard genome sequencing and annotation.</title>
        <authorList>
            <consortium name="The Broad Institute Genomics Platform"/>
            <consortium name="The Broad Institute Genome Sequencing Center for Infectious Disease"/>
            <person name="Wu L."/>
            <person name="Ma J."/>
        </authorList>
    </citation>
    <scope>NUCLEOTIDE SEQUENCE [LARGE SCALE GENOMIC DNA]</scope>
    <source>
        <strain evidence="2 3">JCM 14331</strain>
    </source>
</reference>
<evidence type="ECO:0000256" key="1">
    <source>
        <dbReference type="SAM" id="Phobius"/>
    </source>
</evidence>
<sequence>MPVFKFAVLLVVVAYSQVNLMSLLDTVTLAFWLILNILFLTGSASVKDTLSNFFSGGYFSASAISQKQLVLALSVSAAMLTSLMLITNLTIMQQATTPAGLALCLLPVFYSAVYLFIRK</sequence>
<keyword evidence="1" id="KW-1133">Transmembrane helix</keyword>